<feature type="region of interest" description="Disordered" evidence="1">
    <location>
        <begin position="1"/>
        <end position="53"/>
    </location>
</feature>
<feature type="compositionally biased region" description="Polar residues" evidence="1">
    <location>
        <begin position="33"/>
        <end position="45"/>
    </location>
</feature>
<dbReference type="AlphaFoldDB" id="A0A7R7W878"/>
<protein>
    <submittedName>
        <fullName evidence="2">Uncharacterized protein</fullName>
    </submittedName>
</protein>
<reference evidence="2" key="1">
    <citation type="submission" date="2021-01" db="EMBL/GenBank/DDBJ databases">
        <authorList>
            <consortium name="Aspergillus luchuensis mut. kawachii IFO 4304 genome sequencing consortium"/>
            <person name="Kazuki M."/>
            <person name="Futagami T."/>
        </authorList>
    </citation>
    <scope>NUCLEOTIDE SEQUENCE</scope>
    <source>
        <strain evidence="2">IFO 4308</strain>
    </source>
</reference>
<dbReference type="RefSeq" id="XP_041541650.1">
    <property type="nucleotide sequence ID" value="XM_041687802.1"/>
</dbReference>
<dbReference type="GeneID" id="64959209"/>
<organism evidence="2 3">
    <name type="scientific">Aspergillus kawachii</name>
    <name type="common">White koji mold</name>
    <name type="synonym">Aspergillus awamori var. kawachi</name>
    <dbReference type="NCBI Taxonomy" id="1069201"/>
    <lineage>
        <taxon>Eukaryota</taxon>
        <taxon>Fungi</taxon>
        <taxon>Dikarya</taxon>
        <taxon>Ascomycota</taxon>
        <taxon>Pezizomycotina</taxon>
        <taxon>Eurotiomycetes</taxon>
        <taxon>Eurotiomycetidae</taxon>
        <taxon>Eurotiales</taxon>
        <taxon>Aspergillaceae</taxon>
        <taxon>Aspergillus</taxon>
        <taxon>Aspergillus subgen. Circumdati</taxon>
    </lineage>
</organism>
<evidence type="ECO:0000313" key="3">
    <source>
        <dbReference type="Proteomes" id="UP000661280"/>
    </source>
</evidence>
<evidence type="ECO:0000313" key="2">
    <source>
        <dbReference type="EMBL" id="BCR97884.1"/>
    </source>
</evidence>
<proteinExistence type="predicted"/>
<reference evidence="2" key="2">
    <citation type="submission" date="2021-02" db="EMBL/GenBank/DDBJ databases">
        <title>Aspergillus luchuensis mut. kawachii IFO 4304 genome sequence.</title>
        <authorList>
            <person name="Mori K."/>
            <person name="Kadooka C."/>
            <person name="Goto M."/>
            <person name="Futagami T."/>
        </authorList>
    </citation>
    <scope>NUCLEOTIDE SEQUENCE</scope>
    <source>
        <strain evidence="2">IFO 4308</strain>
    </source>
</reference>
<gene>
    <name evidence="2" type="ORF">AKAW2_31203A</name>
</gene>
<dbReference type="Proteomes" id="UP000661280">
    <property type="component" value="Chromosome 3"/>
</dbReference>
<evidence type="ECO:0000256" key="1">
    <source>
        <dbReference type="SAM" id="MobiDB-lite"/>
    </source>
</evidence>
<keyword evidence="3" id="KW-1185">Reference proteome</keyword>
<sequence length="196" mass="21467">MTAFRGQQSGGCPLSLPRCGTTSPGRRLLSKSAPISSGLTVNQQGGKKKKEPSFQSCPLLPTDSIDFQNIPPNSFLYSTESHLLLRRHSSVPAVRKSTLTLPSHLRHYPSPIHRLQISPSCLLVTPDTTQLPCQAHGIERVSREQLSARSATITQSAFSHEWVIFGPIHVGTCTVILGIPEKNGTRQLHAFNLTRQ</sequence>
<dbReference type="EMBL" id="AP024427">
    <property type="protein sequence ID" value="BCR97884.1"/>
    <property type="molecule type" value="Genomic_DNA"/>
</dbReference>
<dbReference type="KEGG" id="aluc:AKAW2_31203A"/>
<accession>A0A7R7W878</accession>
<name>A0A7R7W878_ASPKA</name>